<dbReference type="PROSITE" id="PS51462">
    <property type="entry name" value="NUDIX"/>
    <property type="match status" value="1"/>
</dbReference>
<dbReference type="InterPro" id="IPR015797">
    <property type="entry name" value="NUDIX_hydrolase-like_dom_sf"/>
</dbReference>
<reference evidence="4" key="1">
    <citation type="submission" date="2021-06" db="EMBL/GenBank/DDBJ databases">
        <authorList>
            <person name="Kallberg Y."/>
            <person name="Tangrot J."/>
            <person name="Rosling A."/>
        </authorList>
    </citation>
    <scope>NUCLEOTIDE SEQUENCE</scope>
    <source>
        <strain evidence="4">MT106</strain>
    </source>
</reference>
<protein>
    <submittedName>
        <fullName evidence="4">5266_t:CDS:1</fullName>
    </submittedName>
</protein>
<dbReference type="InterPro" id="IPR037171">
    <property type="entry name" value="NagB/RpiA_transferase-like"/>
</dbReference>
<dbReference type="Pfam" id="PF00293">
    <property type="entry name" value="NUDIX"/>
    <property type="match status" value="1"/>
</dbReference>
<dbReference type="SUPFAM" id="SSF100950">
    <property type="entry name" value="NagB/RpiA/CoA transferase-like"/>
    <property type="match status" value="1"/>
</dbReference>
<dbReference type="GO" id="GO:0019509">
    <property type="term" value="P:L-methionine salvage from methylthioadenosine"/>
    <property type="evidence" value="ECO:0007669"/>
    <property type="project" value="TreeGrafter"/>
</dbReference>
<dbReference type="Gene3D" id="3.90.79.10">
    <property type="entry name" value="Nucleoside Triphosphate Pyrophosphohydrolase"/>
    <property type="match status" value="1"/>
</dbReference>
<dbReference type="EMBL" id="CAJVPL010000101">
    <property type="protein sequence ID" value="CAG8446853.1"/>
    <property type="molecule type" value="Genomic_DNA"/>
</dbReference>
<dbReference type="OrthoDB" id="206213at2759"/>
<feature type="domain" description="Nudix hydrolase" evidence="3">
    <location>
        <begin position="1"/>
        <end position="149"/>
    </location>
</feature>
<evidence type="ECO:0000313" key="5">
    <source>
        <dbReference type="Proteomes" id="UP000789831"/>
    </source>
</evidence>
<gene>
    <name evidence="4" type="ORF">AGERDE_LOCUS1471</name>
</gene>
<comment type="caution">
    <text evidence="4">The sequence shown here is derived from an EMBL/GenBank/DDBJ whole genome shotgun (WGS) entry which is preliminary data.</text>
</comment>
<dbReference type="InterPro" id="IPR042529">
    <property type="entry name" value="IF_2B-like_C"/>
</dbReference>
<dbReference type="InterPro" id="IPR000086">
    <property type="entry name" value="NUDIX_hydrolase_dom"/>
</dbReference>
<dbReference type="SUPFAM" id="SSF55811">
    <property type="entry name" value="Nudix"/>
    <property type="match status" value="1"/>
</dbReference>
<evidence type="ECO:0000259" key="3">
    <source>
        <dbReference type="PROSITE" id="PS51462"/>
    </source>
</evidence>
<dbReference type="GO" id="GO:0046523">
    <property type="term" value="F:S-methyl-5-thioribose-1-phosphate isomerase activity"/>
    <property type="evidence" value="ECO:0007669"/>
    <property type="project" value="TreeGrafter"/>
</dbReference>
<dbReference type="AlphaFoldDB" id="A0A9N8VE93"/>
<dbReference type="PANTHER" id="PTHR43475:SF3">
    <property type="entry name" value="TRANSLATION INITIATION FACTOR EIF-2B SUBUNIT FAMILY PROTEIN (AFU_ORTHOLOGUE AFUA_2G14290)"/>
    <property type="match status" value="1"/>
</dbReference>
<keyword evidence="5" id="KW-1185">Reference proteome</keyword>
<dbReference type="Proteomes" id="UP000789831">
    <property type="component" value="Unassembled WGS sequence"/>
</dbReference>
<evidence type="ECO:0000256" key="2">
    <source>
        <dbReference type="RuleBase" id="RU003814"/>
    </source>
</evidence>
<proteinExistence type="inferred from homology"/>
<evidence type="ECO:0000313" key="4">
    <source>
        <dbReference type="EMBL" id="CAG8446853.1"/>
    </source>
</evidence>
<organism evidence="4 5">
    <name type="scientific">Ambispora gerdemannii</name>
    <dbReference type="NCBI Taxonomy" id="144530"/>
    <lineage>
        <taxon>Eukaryota</taxon>
        <taxon>Fungi</taxon>
        <taxon>Fungi incertae sedis</taxon>
        <taxon>Mucoromycota</taxon>
        <taxon>Glomeromycotina</taxon>
        <taxon>Glomeromycetes</taxon>
        <taxon>Archaeosporales</taxon>
        <taxon>Ambisporaceae</taxon>
        <taxon>Ambispora</taxon>
    </lineage>
</organism>
<dbReference type="PANTHER" id="PTHR43475">
    <property type="entry name" value="METHYLTHIORIBOSE-1-PHOSPHATE ISOMERASE"/>
    <property type="match status" value="1"/>
</dbReference>
<name>A0A9N8VE93_9GLOM</name>
<accession>A0A9N8VE93</accession>
<evidence type="ECO:0000256" key="1">
    <source>
        <dbReference type="ARBA" id="ARBA00007251"/>
    </source>
</evidence>
<dbReference type="Pfam" id="PF01008">
    <property type="entry name" value="IF-2B"/>
    <property type="match status" value="1"/>
</dbReference>
<sequence length="500" mass="57088">MLRKVVTSFLIKPQHNGLNPENKVLLLRRSDKVRTYPHHWAGISGSIEAGDKSPLERALNEIKEETKFTSSDVKLIRTGKPFTIRAENISTVWKVYPFLFHLLASPDKIQLDWEHETSQWMKPNEIYSLENTVPRLEETFYRVYLPENVHRGLKDMCDNRSSGAQQLADQALGIFAESVESRVCYEYCNDARELYLTWLNIGWHIIQIRPTMRASISCAITSVLKQLKNSIEHKNKNALPSVEDFEKLALDKIHEQRELSLKSNERIIDAFRKAIKIQDQKFPENIHIMTLSYSSTIYNALANIINSIKSSSQNPKIEITILESRPLNEGAVVLAQKLSSLLIDKISGDELESVRLQIVSDASCDYFMSTVTHVLLGADRIIGNDGAVINKMGSVPLALASKHHEKPVFVISRTDKISACEEAEQMEENDPKEVTAAYGNESEKNLQSYKPVKVRNVYFEKVESSLIDHYVTENGLLKTRDIQELWEGRKTDEEIFNELQ</sequence>
<comment type="similarity">
    <text evidence="1 2">Belongs to the eIF-2B alpha/beta/delta subunits family.</text>
</comment>
<dbReference type="InterPro" id="IPR000649">
    <property type="entry name" value="IF-2B-related"/>
</dbReference>
<dbReference type="Gene3D" id="3.40.50.10470">
    <property type="entry name" value="Translation initiation factor eif-2b, domain 2"/>
    <property type="match status" value="1"/>
</dbReference>